<dbReference type="PROSITE" id="PS50056">
    <property type="entry name" value="TYR_PHOSPHATASE_2"/>
    <property type="match status" value="1"/>
</dbReference>
<dbReference type="GeneID" id="94831116"/>
<evidence type="ECO:0000256" key="1">
    <source>
        <dbReference type="ARBA" id="ARBA00008601"/>
    </source>
</evidence>
<dbReference type="SMART" id="SM00195">
    <property type="entry name" value="DSPc"/>
    <property type="match status" value="1"/>
</dbReference>
<evidence type="ECO:0000256" key="2">
    <source>
        <dbReference type="ARBA" id="ARBA00013064"/>
    </source>
</evidence>
<dbReference type="InterPro" id="IPR000340">
    <property type="entry name" value="Dual-sp_phosphatase_cat-dom"/>
</dbReference>
<dbReference type="PROSITE" id="PS00383">
    <property type="entry name" value="TYR_PHOSPHATASE_1"/>
    <property type="match status" value="1"/>
</dbReference>
<dbReference type="VEuPathDB" id="TrichDB:TRFO_12079"/>
<dbReference type="OrthoDB" id="165342at2759"/>
<gene>
    <name evidence="8" type="ORF">TRFO_12079</name>
</gene>
<evidence type="ECO:0000256" key="4">
    <source>
        <dbReference type="ARBA" id="ARBA00022912"/>
    </source>
</evidence>
<dbReference type="InterPro" id="IPR016130">
    <property type="entry name" value="Tyr_Pase_AS"/>
</dbReference>
<dbReference type="InterPro" id="IPR020422">
    <property type="entry name" value="TYR_PHOSPHATASE_DUAL_dom"/>
</dbReference>
<evidence type="ECO:0000313" key="8">
    <source>
        <dbReference type="EMBL" id="OHS93063.1"/>
    </source>
</evidence>
<dbReference type="EC" id="3.1.3.48" evidence="2"/>
<evidence type="ECO:0000259" key="7">
    <source>
        <dbReference type="PROSITE" id="PS50056"/>
    </source>
</evidence>
<feature type="domain" description="Tyrosine specific protein phosphatases" evidence="7">
    <location>
        <begin position="326"/>
        <end position="386"/>
    </location>
</feature>
<dbReference type="GO" id="GO:0017017">
    <property type="term" value="F:MAP kinase tyrosine/serine/threonine phosphatase activity"/>
    <property type="evidence" value="ECO:0007669"/>
    <property type="project" value="TreeGrafter"/>
</dbReference>
<reference evidence="8" key="1">
    <citation type="submission" date="2016-10" db="EMBL/GenBank/DDBJ databases">
        <authorList>
            <person name="Benchimol M."/>
            <person name="Almeida L.G."/>
            <person name="Vasconcelos A.T."/>
            <person name="Perreira-Neves A."/>
            <person name="Rosa I.A."/>
            <person name="Tasca T."/>
            <person name="Bogo M.R."/>
            <person name="de Souza W."/>
        </authorList>
    </citation>
    <scope>NUCLEOTIDE SEQUENCE [LARGE SCALE GENOMIC DNA]</scope>
    <source>
        <strain evidence="8">K</strain>
    </source>
</reference>
<dbReference type="Pfam" id="PF00782">
    <property type="entry name" value="DSPc"/>
    <property type="match status" value="1"/>
</dbReference>
<feature type="compositionally biased region" description="Low complexity" evidence="5">
    <location>
        <begin position="185"/>
        <end position="202"/>
    </location>
</feature>
<keyword evidence="9" id="KW-1185">Reference proteome</keyword>
<keyword evidence="3" id="KW-0378">Hydrolase</keyword>
<comment type="similarity">
    <text evidence="1">Belongs to the protein-tyrosine phosphatase family. Non-receptor class dual specificity subfamily.</text>
</comment>
<comment type="caution">
    <text evidence="8">The sequence shown here is derived from an EMBL/GenBank/DDBJ whole genome shotgun (WGS) entry which is preliminary data.</text>
</comment>
<proteinExistence type="inferred from homology"/>
<dbReference type="RefSeq" id="XP_068346200.1">
    <property type="nucleotide sequence ID" value="XM_068496412.1"/>
</dbReference>
<organism evidence="8 9">
    <name type="scientific">Tritrichomonas foetus</name>
    <dbReference type="NCBI Taxonomy" id="1144522"/>
    <lineage>
        <taxon>Eukaryota</taxon>
        <taxon>Metamonada</taxon>
        <taxon>Parabasalia</taxon>
        <taxon>Tritrichomonadida</taxon>
        <taxon>Tritrichomonadidae</taxon>
        <taxon>Tritrichomonas</taxon>
    </lineage>
</organism>
<dbReference type="Gene3D" id="3.90.190.10">
    <property type="entry name" value="Protein tyrosine phosphatase superfamily"/>
    <property type="match status" value="1"/>
</dbReference>
<dbReference type="Proteomes" id="UP000179807">
    <property type="component" value="Unassembled WGS sequence"/>
</dbReference>
<dbReference type="CDD" id="cd14498">
    <property type="entry name" value="DSP"/>
    <property type="match status" value="1"/>
</dbReference>
<accession>A0A1J4J4I1</accession>
<dbReference type="PROSITE" id="PS50054">
    <property type="entry name" value="TYR_PHOSPHATASE_DUAL"/>
    <property type="match status" value="1"/>
</dbReference>
<dbReference type="PANTHER" id="PTHR10159">
    <property type="entry name" value="DUAL SPECIFICITY PROTEIN PHOSPHATASE"/>
    <property type="match status" value="1"/>
</dbReference>
<feature type="region of interest" description="Disordered" evidence="5">
    <location>
        <begin position="179"/>
        <end position="202"/>
    </location>
</feature>
<sequence length="419" mass="46556">MGQSFSLEHDICAAHKPTKAIMMLAYERGNLTPISFLDFVKGPVSYSSNPILLVEPFDGAPPTLTCDQPAEKHSHTDLLRTVHQNYRITPYQFKTFRLWMLVANTISQALIQEVIEFSRSYNFSNFHCNLAIEASSLFYDTKHATSFSAIMRPPSAGFRSSSPLKPTTQLSQNPLLLRRSQQQQTPSSIGTTVSVGSSTNGGNPNSLLSATPCLLQTTFMSVPQLQAIDLNHSNFNGGNNFNLNSTINPTNFNNSTNANQTNAYDEVDDGLYIGSEIAAQNRELLKNIGITHIVNLNGHHTIAAFPDGFQYFTVKMSDSCFEELDEEFWKAVEFTKRAINQGGKVLVHCRLGISRSAALCVAYLMERKKMSFDTAFLALKAKRPAVNINQGFVEQLKSKEQMSKTAPFRGKPPLLKLRL</sequence>
<evidence type="ECO:0000313" key="9">
    <source>
        <dbReference type="Proteomes" id="UP000179807"/>
    </source>
</evidence>
<protein>
    <recommendedName>
        <fullName evidence="2">protein-tyrosine-phosphatase</fullName>
        <ecNumber evidence="2">3.1.3.48</ecNumber>
    </recommendedName>
</protein>
<name>A0A1J4J4I1_9EUKA</name>
<evidence type="ECO:0000259" key="6">
    <source>
        <dbReference type="PROSITE" id="PS50054"/>
    </source>
</evidence>
<dbReference type="GO" id="GO:0005737">
    <property type="term" value="C:cytoplasm"/>
    <property type="evidence" value="ECO:0007669"/>
    <property type="project" value="TreeGrafter"/>
</dbReference>
<evidence type="ECO:0000256" key="3">
    <source>
        <dbReference type="ARBA" id="ARBA00022801"/>
    </source>
</evidence>
<dbReference type="SUPFAM" id="SSF52799">
    <property type="entry name" value="(Phosphotyrosine protein) phosphatases II"/>
    <property type="match status" value="1"/>
</dbReference>
<dbReference type="GO" id="GO:0043409">
    <property type="term" value="P:negative regulation of MAPK cascade"/>
    <property type="evidence" value="ECO:0007669"/>
    <property type="project" value="TreeGrafter"/>
</dbReference>
<dbReference type="InterPro" id="IPR029021">
    <property type="entry name" value="Prot-tyrosine_phosphatase-like"/>
</dbReference>
<evidence type="ECO:0000256" key="5">
    <source>
        <dbReference type="SAM" id="MobiDB-lite"/>
    </source>
</evidence>
<feature type="domain" description="Tyrosine-protein phosphatase" evidence="6">
    <location>
        <begin position="263"/>
        <end position="405"/>
    </location>
</feature>
<dbReference type="GO" id="GO:0008330">
    <property type="term" value="F:protein tyrosine/threonine phosphatase activity"/>
    <property type="evidence" value="ECO:0007669"/>
    <property type="project" value="TreeGrafter"/>
</dbReference>
<dbReference type="AlphaFoldDB" id="A0A1J4J4I1"/>
<dbReference type="PANTHER" id="PTHR10159:SF519">
    <property type="entry name" value="DUAL SPECIFICITY PROTEIN PHOSPHATASE MPK3"/>
    <property type="match status" value="1"/>
</dbReference>
<dbReference type="EMBL" id="MLAK01001437">
    <property type="protein sequence ID" value="OHS93063.1"/>
    <property type="molecule type" value="Genomic_DNA"/>
</dbReference>
<dbReference type="InterPro" id="IPR000387">
    <property type="entry name" value="Tyr_Pase_dom"/>
</dbReference>
<dbReference type="GO" id="GO:0033550">
    <property type="term" value="F:MAP kinase tyrosine phosphatase activity"/>
    <property type="evidence" value="ECO:0007669"/>
    <property type="project" value="TreeGrafter"/>
</dbReference>
<keyword evidence="4" id="KW-0904">Protein phosphatase</keyword>